<organism evidence="3 4">
    <name type="scientific">Paenibacillus aquistagni</name>
    <dbReference type="NCBI Taxonomy" id="1852522"/>
    <lineage>
        <taxon>Bacteria</taxon>
        <taxon>Bacillati</taxon>
        <taxon>Bacillota</taxon>
        <taxon>Bacilli</taxon>
        <taxon>Bacillales</taxon>
        <taxon>Paenibacillaceae</taxon>
        <taxon>Paenibacillus</taxon>
    </lineage>
</organism>
<accession>A0A1X7IMJ1</accession>
<name>A0A1X7IMJ1_9BACL</name>
<dbReference type="STRING" id="1852522.SAMN06295960_0619"/>
<keyword evidence="2" id="KW-0812">Transmembrane</keyword>
<evidence type="ECO:0000256" key="2">
    <source>
        <dbReference type="SAM" id="Phobius"/>
    </source>
</evidence>
<keyword evidence="4" id="KW-1185">Reference proteome</keyword>
<evidence type="ECO:0008006" key="5">
    <source>
        <dbReference type="Google" id="ProtNLM"/>
    </source>
</evidence>
<dbReference type="Proteomes" id="UP000193834">
    <property type="component" value="Unassembled WGS sequence"/>
</dbReference>
<sequence length="301" mass="33877">MAKDLIEEKEEDQPYTKFERFLFFATPIIFLIVLLIVLLFVFSSNWRGQMLDIVEKVPIVNKWLPDQGKKPSTDEGKKEAEPDLNKEVEDLKALLASKDNDLRVLADKRTELEQKVKELSGKVEQAEKRQESDRATSEEYEKQVKELANMYASMMPSKAAPIMENLTMDELVLVFNAMKNDDRVKILEKMNPKIAAEASIRLKDVKPTESQAIAALQSRLTKMETDKNPSTGLDKAQINRTFASMTPKSGADILLETAKISQDKVLAVLNAVDDSTRSKLIDAMTQIDNAATAKIVAKLFP</sequence>
<evidence type="ECO:0000256" key="1">
    <source>
        <dbReference type="SAM" id="MobiDB-lite"/>
    </source>
</evidence>
<dbReference type="AlphaFoldDB" id="A0A1X7IMJ1"/>
<keyword evidence="2" id="KW-0472">Membrane</keyword>
<reference evidence="3 4" key="1">
    <citation type="submission" date="2017-04" db="EMBL/GenBank/DDBJ databases">
        <authorList>
            <person name="Afonso C.L."/>
            <person name="Miller P.J."/>
            <person name="Scott M.A."/>
            <person name="Spackman E."/>
            <person name="Goraichik I."/>
            <person name="Dimitrov K.M."/>
            <person name="Suarez D.L."/>
            <person name="Swayne D.E."/>
        </authorList>
    </citation>
    <scope>NUCLEOTIDE SEQUENCE [LARGE SCALE GENOMIC DNA]</scope>
    <source>
        <strain evidence="3 4">11</strain>
    </source>
</reference>
<dbReference type="RefSeq" id="WP_085492867.1">
    <property type="nucleotide sequence ID" value="NZ_FXAZ01000001.1"/>
</dbReference>
<dbReference type="SUPFAM" id="SSF158791">
    <property type="entry name" value="MgtE N-terminal domain-like"/>
    <property type="match status" value="1"/>
</dbReference>
<dbReference type="OrthoDB" id="2381574at2"/>
<protein>
    <recommendedName>
        <fullName evidence="5">Flagellar motility protein MotE, a chaperone for MotC folding</fullName>
    </recommendedName>
</protein>
<gene>
    <name evidence="3" type="ORF">SAMN06295960_0619</name>
</gene>
<keyword evidence="2" id="KW-1133">Transmembrane helix</keyword>
<evidence type="ECO:0000313" key="4">
    <source>
        <dbReference type="Proteomes" id="UP000193834"/>
    </source>
</evidence>
<proteinExistence type="predicted"/>
<evidence type="ECO:0000313" key="3">
    <source>
        <dbReference type="EMBL" id="SMG16218.1"/>
    </source>
</evidence>
<dbReference type="EMBL" id="FXAZ01000001">
    <property type="protein sequence ID" value="SMG16218.1"/>
    <property type="molecule type" value="Genomic_DNA"/>
</dbReference>
<feature type="region of interest" description="Disordered" evidence="1">
    <location>
        <begin position="117"/>
        <end position="139"/>
    </location>
</feature>
<feature type="transmembrane region" description="Helical" evidence="2">
    <location>
        <begin position="21"/>
        <end position="42"/>
    </location>
</feature>